<name>A0ABU0D2Q7_9BACI</name>
<evidence type="ECO:0000313" key="1">
    <source>
        <dbReference type="EMBL" id="MDQ0342693.1"/>
    </source>
</evidence>
<proteinExistence type="predicted"/>
<evidence type="ECO:0008006" key="3">
    <source>
        <dbReference type="Google" id="ProtNLM"/>
    </source>
</evidence>
<comment type="caution">
    <text evidence="1">The sequence shown here is derived from an EMBL/GenBank/DDBJ whole genome shotgun (WGS) entry which is preliminary data.</text>
</comment>
<dbReference type="Proteomes" id="UP001232343">
    <property type="component" value="Unassembled WGS sequence"/>
</dbReference>
<dbReference type="EMBL" id="JAUSUO010000002">
    <property type="protein sequence ID" value="MDQ0342693.1"/>
    <property type="molecule type" value="Genomic_DNA"/>
</dbReference>
<dbReference type="RefSeq" id="WP_244680773.1">
    <property type="nucleotide sequence ID" value="NZ_JALIRM010000002.1"/>
</dbReference>
<sequence>MVINHGGSLKKEYFISYMKLIMNAFGCTVEEAKDKTFERLFRFQENEMGQQTYNQFLLAYQEIKNNYTYCCGGN</sequence>
<keyword evidence="2" id="KW-1185">Reference proteome</keyword>
<accession>A0ABU0D2Q7</accession>
<organism evidence="1 2">
    <name type="scientific">Lederbergia wuyishanensis</name>
    <dbReference type="NCBI Taxonomy" id="1347903"/>
    <lineage>
        <taxon>Bacteria</taxon>
        <taxon>Bacillati</taxon>
        <taxon>Bacillota</taxon>
        <taxon>Bacilli</taxon>
        <taxon>Bacillales</taxon>
        <taxon>Bacillaceae</taxon>
        <taxon>Lederbergia</taxon>
    </lineage>
</organism>
<reference evidence="1 2" key="1">
    <citation type="submission" date="2023-07" db="EMBL/GenBank/DDBJ databases">
        <title>Genomic Encyclopedia of Type Strains, Phase IV (KMG-IV): sequencing the most valuable type-strain genomes for metagenomic binning, comparative biology and taxonomic classification.</title>
        <authorList>
            <person name="Goeker M."/>
        </authorList>
    </citation>
    <scope>NUCLEOTIDE SEQUENCE [LARGE SCALE GENOMIC DNA]</scope>
    <source>
        <strain evidence="1 2">DSM 27848</strain>
    </source>
</reference>
<protein>
    <recommendedName>
        <fullName evidence="3">LAGLIDADG homing endonuclease</fullName>
    </recommendedName>
</protein>
<gene>
    <name evidence="1" type="ORF">J2S14_001505</name>
</gene>
<evidence type="ECO:0000313" key="2">
    <source>
        <dbReference type="Proteomes" id="UP001232343"/>
    </source>
</evidence>